<sequence>MATSFTMIKKGYDPKEVQEYISLLEKELAEYKSKEQFISQALVEAQVSAKNVIQQAKEQAQQIEKDAIEKLQSVREKIHESKDKLFQFEEDYASFIKRFAASFSEEELNKLLNSLDSIYATLEVTSGEMEDDDSLDSAI</sequence>
<keyword evidence="1" id="KW-0175">Coiled coil</keyword>
<protein>
    <submittedName>
        <fullName evidence="2">DivIVA domain-containing protein</fullName>
    </submittedName>
</protein>
<accession>A0A8J8MH92</accession>
<evidence type="ECO:0000256" key="1">
    <source>
        <dbReference type="SAM" id="Coils"/>
    </source>
</evidence>
<proteinExistence type="predicted"/>
<feature type="coiled-coil region" evidence="1">
    <location>
        <begin position="46"/>
        <end position="91"/>
    </location>
</feature>
<dbReference type="Proteomes" id="UP000683246">
    <property type="component" value="Chromosome"/>
</dbReference>
<dbReference type="EMBL" id="CP058649">
    <property type="protein sequence ID" value="QUI21218.1"/>
    <property type="molecule type" value="Genomic_DNA"/>
</dbReference>
<dbReference type="RefSeq" id="WP_212696682.1">
    <property type="nucleotide sequence ID" value="NZ_CP058649.1"/>
</dbReference>
<dbReference type="Pfam" id="PF05103">
    <property type="entry name" value="DivIVA"/>
    <property type="match status" value="1"/>
</dbReference>
<dbReference type="AlphaFoldDB" id="A0A8J8MH92"/>
<gene>
    <name evidence="2" type="ORF">HZI73_02485</name>
</gene>
<organism evidence="2 3">
    <name type="scientific">Vallitalea pronyensis</name>
    <dbReference type="NCBI Taxonomy" id="1348613"/>
    <lineage>
        <taxon>Bacteria</taxon>
        <taxon>Bacillati</taxon>
        <taxon>Bacillota</taxon>
        <taxon>Clostridia</taxon>
        <taxon>Lachnospirales</taxon>
        <taxon>Vallitaleaceae</taxon>
        <taxon>Vallitalea</taxon>
    </lineage>
</organism>
<reference evidence="2" key="1">
    <citation type="submission" date="2020-07" db="EMBL/GenBank/DDBJ databases">
        <title>Vallitalea pronyensis genome.</title>
        <authorList>
            <person name="Postec A."/>
        </authorList>
    </citation>
    <scope>NUCLEOTIDE SEQUENCE</scope>
    <source>
        <strain evidence="2">FatNI3</strain>
    </source>
</reference>
<keyword evidence="3" id="KW-1185">Reference proteome</keyword>
<dbReference type="KEGG" id="vpy:HZI73_02485"/>
<dbReference type="InterPro" id="IPR007793">
    <property type="entry name" value="DivIVA_fam"/>
</dbReference>
<evidence type="ECO:0000313" key="3">
    <source>
        <dbReference type="Proteomes" id="UP000683246"/>
    </source>
</evidence>
<evidence type="ECO:0000313" key="2">
    <source>
        <dbReference type="EMBL" id="QUI21218.1"/>
    </source>
</evidence>
<name>A0A8J8MH92_9FIRM</name>